<evidence type="ECO:0000259" key="2">
    <source>
        <dbReference type="Pfam" id="PF13439"/>
    </source>
</evidence>
<dbReference type="KEGG" id="abat:CFX1CAM_1121"/>
<dbReference type="PANTHER" id="PTHR12526">
    <property type="entry name" value="GLYCOSYLTRANSFERASE"/>
    <property type="match status" value="1"/>
</dbReference>
<organism evidence="3 4">
    <name type="scientific">Candidatus Brevifilum fermentans</name>
    <dbReference type="NCBI Taxonomy" id="1986204"/>
    <lineage>
        <taxon>Bacteria</taxon>
        <taxon>Bacillati</taxon>
        <taxon>Chloroflexota</taxon>
        <taxon>Anaerolineae</taxon>
        <taxon>Anaerolineales</taxon>
        <taxon>Anaerolineaceae</taxon>
        <taxon>Candidatus Brevifilum</taxon>
    </lineage>
</organism>
<evidence type="ECO:0000259" key="1">
    <source>
        <dbReference type="Pfam" id="PF00534"/>
    </source>
</evidence>
<keyword evidence="3" id="KW-0328">Glycosyltransferase</keyword>
<dbReference type="OrthoDB" id="9806653at2"/>
<dbReference type="AlphaFoldDB" id="A0A1Y6K3P8"/>
<name>A0A1Y6K3P8_9CHLR</name>
<protein>
    <submittedName>
        <fullName evidence="3">Putative glycosyltransferase</fullName>
        <ecNumber evidence="3">2.4.-.-</ecNumber>
    </submittedName>
</protein>
<keyword evidence="4" id="KW-1185">Reference proteome</keyword>
<accession>A0A1Y6K3P8</accession>
<keyword evidence="3" id="KW-0808">Transferase</keyword>
<gene>
    <name evidence="3" type="ORF">CFX1CAM_1121</name>
</gene>
<sequence>MAKPLRVLFVGYGQHGTTFLSRLITGLLEKGIRLTIATPRKRDLRCILSLKPKWLWTPRLHSHLWADMIITLLLLVANPRLRKPIWFWKLTNQAEGWRSKFKVFFRYLPFTHRTWDVIYFPWNSAAIDHIGLFDSGMPAVVSCRGSQVNIRPHQRRMQAYIDSLTVTLEKADAVHCVSLDILEEALQYGLTRTKAVVIHPAVDPDYFIPADSKIPGQELRLVTTGSLIWTKGYEYMLMALSDLRYMGIDAKLHIIGEGYERNRILYTAHDLDLADQVILHGKLSSEQVRQQLQQADIFVFSSLSEGLPNAVLEAMSCGLPVVTSDCGGVREAVTDGEEGFVIPVRDPQSMAAALEILAHDPDLRRRMGQAGRARVIKDFHVQDHVDAFISLFESTAADKPERNAG</sequence>
<dbReference type="InterPro" id="IPR001296">
    <property type="entry name" value="Glyco_trans_1"/>
</dbReference>
<dbReference type="Proteomes" id="UP000195514">
    <property type="component" value="Chromosome I"/>
</dbReference>
<reference evidence="4" key="1">
    <citation type="submission" date="2017-05" db="EMBL/GenBank/DDBJ databases">
        <authorList>
            <person name="Kirkegaard R."/>
            <person name="Mcilroy J S."/>
        </authorList>
    </citation>
    <scope>NUCLEOTIDE SEQUENCE [LARGE SCALE GENOMIC DNA]</scope>
</reference>
<dbReference type="EC" id="2.4.-.-" evidence="3"/>
<feature type="domain" description="Glycosyltransferase subfamily 4-like N-terminal" evidence="2">
    <location>
        <begin position="18"/>
        <end position="205"/>
    </location>
</feature>
<dbReference type="CDD" id="cd03801">
    <property type="entry name" value="GT4_PimA-like"/>
    <property type="match status" value="1"/>
</dbReference>
<dbReference type="Pfam" id="PF00534">
    <property type="entry name" value="Glycos_transf_1"/>
    <property type="match status" value="1"/>
</dbReference>
<dbReference type="RefSeq" id="WP_087862057.1">
    <property type="nucleotide sequence ID" value="NZ_LT859958.1"/>
</dbReference>
<dbReference type="GO" id="GO:0016757">
    <property type="term" value="F:glycosyltransferase activity"/>
    <property type="evidence" value="ECO:0007669"/>
    <property type="project" value="UniProtKB-KW"/>
</dbReference>
<dbReference type="Gene3D" id="3.40.50.2000">
    <property type="entry name" value="Glycogen Phosphorylase B"/>
    <property type="match status" value="2"/>
</dbReference>
<dbReference type="InterPro" id="IPR028098">
    <property type="entry name" value="Glyco_trans_4-like_N"/>
</dbReference>
<dbReference type="Pfam" id="PF13439">
    <property type="entry name" value="Glyco_transf_4"/>
    <property type="match status" value="1"/>
</dbReference>
<dbReference type="EMBL" id="LT859958">
    <property type="protein sequence ID" value="SMX54186.1"/>
    <property type="molecule type" value="Genomic_DNA"/>
</dbReference>
<dbReference type="SUPFAM" id="SSF53756">
    <property type="entry name" value="UDP-Glycosyltransferase/glycogen phosphorylase"/>
    <property type="match status" value="1"/>
</dbReference>
<evidence type="ECO:0000313" key="4">
    <source>
        <dbReference type="Proteomes" id="UP000195514"/>
    </source>
</evidence>
<proteinExistence type="predicted"/>
<feature type="domain" description="Glycosyl transferase family 1" evidence="1">
    <location>
        <begin position="209"/>
        <end position="373"/>
    </location>
</feature>
<evidence type="ECO:0000313" key="3">
    <source>
        <dbReference type="EMBL" id="SMX54186.1"/>
    </source>
</evidence>